<dbReference type="HOGENOM" id="CLU_1873642_0_0_4"/>
<protein>
    <submittedName>
        <fullName evidence="3">Putative integron gene cassette protein</fullName>
    </submittedName>
</protein>
<dbReference type="RefSeq" id="WP_009118623.1">
    <property type="nucleotide sequence ID" value="NZ_JH164926.1"/>
</dbReference>
<dbReference type="EMBL" id="AGAY01000032">
    <property type="protein sequence ID" value="EGY52841.1"/>
    <property type="molecule type" value="Genomic_DNA"/>
</dbReference>
<dbReference type="Pfam" id="PF09851">
    <property type="entry name" value="SHOCT"/>
    <property type="match status" value="1"/>
</dbReference>
<keyword evidence="4" id="KW-1185">Reference proteome</keyword>
<feature type="transmembrane region" description="Helical" evidence="1">
    <location>
        <begin position="6"/>
        <end position="23"/>
    </location>
</feature>
<dbReference type="PATRIC" id="fig|1032488.3.peg.866"/>
<comment type="caution">
    <text evidence="3">The sequence shown here is derived from an EMBL/GenBank/DDBJ whole genome shotgun (WGS) entry which is preliminary data.</text>
</comment>
<feature type="domain" description="SHOCT" evidence="2">
    <location>
        <begin position="115"/>
        <end position="141"/>
    </location>
</feature>
<proteinExistence type="predicted"/>
<sequence>MGFIIFIIIIVVIIVAIIIQANTELNEREKARKSYLASLEKLKNNPTNPNIKQQTLQLGREYSHLTRNKKGVAIFDEIALMNDINAACAAATISEFSSNSMLERHNNTSSTIQEKINTLTSLYEQGVIDEKEFQQRKKQILDNI</sequence>
<evidence type="ECO:0000256" key="1">
    <source>
        <dbReference type="SAM" id="Phobius"/>
    </source>
</evidence>
<keyword evidence="1" id="KW-1133">Transmembrane helix</keyword>
<dbReference type="OrthoDB" id="9129813at2"/>
<dbReference type="InterPro" id="IPR018649">
    <property type="entry name" value="SHOCT"/>
</dbReference>
<dbReference type="AlphaFoldDB" id="G4CH40"/>
<keyword evidence="1" id="KW-0472">Membrane</keyword>
<keyword evidence="1" id="KW-0812">Transmembrane</keyword>
<name>G4CH40_9NEIS</name>
<organism evidence="3 4">
    <name type="scientific">Neisseria shayeganii 871</name>
    <dbReference type="NCBI Taxonomy" id="1032488"/>
    <lineage>
        <taxon>Bacteria</taxon>
        <taxon>Pseudomonadati</taxon>
        <taxon>Pseudomonadota</taxon>
        <taxon>Betaproteobacteria</taxon>
        <taxon>Neisseriales</taxon>
        <taxon>Neisseriaceae</taxon>
        <taxon>Neisseria</taxon>
    </lineage>
</organism>
<reference evidence="3 4" key="1">
    <citation type="submission" date="2011-05" db="EMBL/GenBank/DDBJ databases">
        <authorList>
            <person name="Muzny D."/>
            <person name="Qin X."/>
            <person name="Deng J."/>
            <person name="Jiang H."/>
            <person name="Liu Y."/>
            <person name="Qu J."/>
            <person name="Song X.-Z."/>
            <person name="Zhang L."/>
            <person name="Thornton R."/>
            <person name="Coyle M."/>
            <person name="Francisco L."/>
            <person name="Jackson L."/>
            <person name="Javaid M."/>
            <person name="Korchina V."/>
            <person name="Kovar C."/>
            <person name="Mata R."/>
            <person name="Mathew T."/>
            <person name="Ngo R."/>
            <person name="Nguyen L."/>
            <person name="Nguyen N."/>
            <person name="Okwuonu G."/>
            <person name="Ongeri F."/>
            <person name="Pham C."/>
            <person name="Simmons D."/>
            <person name="Wilczek-Boney K."/>
            <person name="Hale W."/>
            <person name="Jakkamsetti A."/>
            <person name="Pham P."/>
            <person name="Ruth R."/>
            <person name="San Lucas F."/>
            <person name="Warren J."/>
            <person name="Zhang J."/>
            <person name="Zhao Z."/>
            <person name="Zhou C."/>
            <person name="Zhu D."/>
            <person name="Lee S."/>
            <person name="Bess C."/>
            <person name="Blankenburg K."/>
            <person name="Forbes L."/>
            <person name="Fu Q."/>
            <person name="Gubbala S."/>
            <person name="Hirani K."/>
            <person name="Jayaseelan J.C."/>
            <person name="Lara F."/>
            <person name="Munidasa M."/>
            <person name="Palculict T."/>
            <person name="Patil S."/>
            <person name="Pu L.-L."/>
            <person name="Saada N."/>
            <person name="Tang L."/>
            <person name="Weissenberger G."/>
            <person name="Zhu Y."/>
            <person name="Hemphill L."/>
            <person name="Shang Y."/>
            <person name="Youmans B."/>
            <person name="Ayvaz T."/>
            <person name="Ross M."/>
            <person name="Santibanez J."/>
            <person name="Aqrawi P."/>
            <person name="Gross S."/>
            <person name="Joshi V."/>
            <person name="Fowler G."/>
            <person name="Nazareth L."/>
            <person name="Reid J."/>
            <person name="Worley K."/>
            <person name="Petrosino J."/>
            <person name="Highlander S."/>
            <person name="Gibbs R."/>
        </authorList>
    </citation>
    <scope>NUCLEOTIDE SEQUENCE [LARGE SCALE GENOMIC DNA]</scope>
    <source>
        <strain evidence="3 4">871</strain>
    </source>
</reference>
<gene>
    <name evidence="3" type="ORF">HMPREF9371_0929</name>
</gene>
<evidence type="ECO:0000313" key="3">
    <source>
        <dbReference type="EMBL" id="EGY52841.1"/>
    </source>
</evidence>
<accession>G4CH40</accession>
<evidence type="ECO:0000313" key="4">
    <source>
        <dbReference type="Proteomes" id="UP000003019"/>
    </source>
</evidence>
<evidence type="ECO:0000259" key="2">
    <source>
        <dbReference type="Pfam" id="PF09851"/>
    </source>
</evidence>
<dbReference type="Proteomes" id="UP000003019">
    <property type="component" value="Unassembled WGS sequence"/>
</dbReference>